<dbReference type="KEGG" id="ehx:EMIHUDRAFT_227266"/>
<dbReference type="GO" id="GO:0000290">
    <property type="term" value="P:deadenylation-dependent decapping of nuclear-transcribed mRNA"/>
    <property type="evidence" value="ECO:0007669"/>
    <property type="project" value="InterPro"/>
</dbReference>
<dbReference type="SUPFAM" id="SSF54197">
    <property type="entry name" value="HIT-like"/>
    <property type="match status" value="1"/>
</dbReference>
<dbReference type="InterPro" id="IPR036265">
    <property type="entry name" value="HIT-like_sf"/>
</dbReference>
<accession>A0A0D3KJ09</accession>
<dbReference type="PANTHER" id="PTHR12978:SF0">
    <property type="entry name" value="M7GPPPX DIPHOSPHATASE"/>
    <property type="match status" value="1"/>
</dbReference>
<dbReference type="Proteomes" id="UP000013827">
    <property type="component" value="Unassembled WGS sequence"/>
</dbReference>
<evidence type="ECO:0000313" key="1">
    <source>
        <dbReference type="EnsemblProtists" id="EOD35744"/>
    </source>
</evidence>
<evidence type="ECO:0000313" key="2">
    <source>
        <dbReference type="Proteomes" id="UP000013827"/>
    </source>
</evidence>
<dbReference type="STRING" id="2903.R1FQN9"/>
<dbReference type="PANTHER" id="PTHR12978">
    <property type="entry name" value="HISTIDINE TRIAD HIT PROTEIN MEMBER"/>
    <property type="match status" value="1"/>
</dbReference>
<dbReference type="EnsemblProtists" id="EOD35744">
    <property type="protein sequence ID" value="EOD35744"/>
    <property type="gene ID" value="EMIHUDRAFT_227266"/>
</dbReference>
<dbReference type="GO" id="GO:0005634">
    <property type="term" value="C:nucleus"/>
    <property type="evidence" value="ECO:0007669"/>
    <property type="project" value="TreeGrafter"/>
</dbReference>
<dbReference type="GO" id="GO:0000340">
    <property type="term" value="F:RNA 7-methylguanosine cap binding"/>
    <property type="evidence" value="ECO:0007669"/>
    <property type="project" value="TreeGrafter"/>
</dbReference>
<dbReference type="Gene3D" id="3.30.2240.10">
    <property type="entry name" value="mRNA decapping enzyme DcpS N-terminal domain"/>
    <property type="match status" value="1"/>
</dbReference>
<reference evidence="2" key="1">
    <citation type="journal article" date="2013" name="Nature">
        <title>Pan genome of the phytoplankton Emiliania underpins its global distribution.</title>
        <authorList>
            <person name="Read B.A."/>
            <person name="Kegel J."/>
            <person name="Klute M.J."/>
            <person name="Kuo A."/>
            <person name="Lefebvre S.C."/>
            <person name="Maumus F."/>
            <person name="Mayer C."/>
            <person name="Miller J."/>
            <person name="Monier A."/>
            <person name="Salamov A."/>
            <person name="Young J."/>
            <person name="Aguilar M."/>
            <person name="Claverie J.M."/>
            <person name="Frickenhaus S."/>
            <person name="Gonzalez K."/>
            <person name="Herman E.K."/>
            <person name="Lin Y.C."/>
            <person name="Napier J."/>
            <person name="Ogata H."/>
            <person name="Sarno A.F."/>
            <person name="Shmutz J."/>
            <person name="Schroeder D."/>
            <person name="de Vargas C."/>
            <person name="Verret F."/>
            <person name="von Dassow P."/>
            <person name="Valentin K."/>
            <person name="Van de Peer Y."/>
            <person name="Wheeler G."/>
            <person name="Dacks J.B."/>
            <person name="Delwiche C.F."/>
            <person name="Dyhrman S.T."/>
            <person name="Glockner G."/>
            <person name="John U."/>
            <person name="Richards T."/>
            <person name="Worden A.Z."/>
            <person name="Zhang X."/>
            <person name="Grigoriev I.V."/>
            <person name="Allen A.E."/>
            <person name="Bidle K."/>
            <person name="Borodovsky M."/>
            <person name="Bowler C."/>
            <person name="Brownlee C."/>
            <person name="Cock J.M."/>
            <person name="Elias M."/>
            <person name="Gladyshev V.N."/>
            <person name="Groth M."/>
            <person name="Guda C."/>
            <person name="Hadaegh A."/>
            <person name="Iglesias-Rodriguez M.D."/>
            <person name="Jenkins J."/>
            <person name="Jones B.M."/>
            <person name="Lawson T."/>
            <person name="Leese F."/>
            <person name="Lindquist E."/>
            <person name="Lobanov A."/>
            <person name="Lomsadze A."/>
            <person name="Malik S.B."/>
            <person name="Marsh M.E."/>
            <person name="Mackinder L."/>
            <person name="Mock T."/>
            <person name="Mueller-Roeber B."/>
            <person name="Pagarete A."/>
            <person name="Parker M."/>
            <person name="Probert I."/>
            <person name="Quesneville H."/>
            <person name="Raines C."/>
            <person name="Rensing S.A."/>
            <person name="Riano-Pachon D.M."/>
            <person name="Richier S."/>
            <person name="Rokitta S."/>
            <person name="Shiraiwa Y."/>
            <person name="Soanes D.M."/>
            <person name="van der Giezen M."/>
            <person name="Wahlund T.M."/>
            <person name="Williams B."/>
            <person name="Wilson W."/>
            <person name="Wolfe G."/>
            <person name="Wurch L.L."/>
        </authorList>
    </citation>
    <scope>NUCLEOTIDE SEQUENCE</scope>
</reference>
<dbReference type="HOGENOM" id="CLU_884076_0_0_1"/>
<keyword evidence="2" id="KW-1185">Reference proteome</keyword>
<dbReference type="GO" id="GO:0000932">
    <property type="term" value="C:P-body"/>
    <property type="evidence" value="ECO:0007669"/>
    <property type="project" value="TreeGrafter"/>
</dbReference>
<proteinExistence type="predicted"/>
<reference evidence="1" key="2">
    <citation type="submission" date="2024-10" db="UniProtKB">
        <authorList>
            <consortium name="EnsemblProtists"/>
        </authorList>
    </citation>
    <scope>IDENTIFICATION</scope>
</reference>
<dbReference type="GO" id="GO:0016787">
    <property type="term" value="F:hydrolase activity"/>
    <property type="evidence" value="ECO:0007669"/>
    <property type="project" value="InterPro"/>
</dbReference>
<dbReference type="RefSeq" id="XP_005788173.1">
    <property type="nucleotide sequence ID" value="XM_005788116.1"/>
</dbReference>
<dbReference type="InterPro" id="IPR008594">
    <property type="entry name" value="DcpS/DCS2"/>
</dbReference>
<name>A0A0D3KJ09_EMIH1</name>
<dbReference type="AlphaFoldDB" id="A0A0D3KJ09"/>
<dbReference type="OMA" id="WQPAGER"/>
<dbReference type="Gene3D" id="3.30.428.10">
    <property type="entry name" value="HIT-like"/>
    <property type="match status" value="1"/>
</dbReference>
<evidence type="ECO:0008006" key="3">
    <source>
        <dbReference type="Google" id="ProtNLM"/>
    </source>
</evidence>
<dbReference type="PaxDb" id="2903-EOD35744"/>
<dbReference type="eggNOG" id="KOG3969">
    <property type="taxonomic scope" value="Eukaryota"/>
</dbReference>
<sequence>MLDLHNPLNAATFTVAVVSLTLTIRHLLRRARGVSSLRDLSSFKQSEVLSEGEGHAVLLGAFSWQPAGERALVKISAVDRASSDVAAHLETSLSSYSGAEYAYYRGSASLASVLWKRPAFALEVIAPASEKQIARSRPQPGVFVTETAALYHAAVAPYIDALDPKSTSWIDKCLDLSKEAERVLFNDPAEPTGFLLNVDTKWKSHPPCTADPQLRASWRGHTAVKDLYCLAICHRRDIRSLRDLTGGPLRGGRGDPLWAERAHLLQEVIDSLEADGACYAQKKTLYYQLKANDRLLARLREEGSQEGGHPIEGYM</sequence>
<protein>
    <recommendedName>
        <fullName evidence="3">Inositol-pentakisphosphate 2-kinase</fullName>
    </recommendedName>
</protein>
<dbReference type="GeneID" id="17281015"/>
<organism evidence="1 2">
    <name type="scientific">Emiliania huxleyi (strain CCMP1516)</name>
    <dbReference type="NCBI Taxonomy" id="280463"/>
    <lineage>
        <taxon>Eukaryota</taxon>
        <taxon>Haptista</taxon>
        <taxon>Haptophyta</taxon>
        <taxon>Prymnesiophyceae</taxon>
        <taxon>Isochrysidales</taxon>
        <taxon>Noelaerhabdaceae</taxon>
        <taxon>Emiliania</taxon>
    </lineage>
</organism>